<dbReference type="EMBL" id="CP000321">
    <property type="protein sequence ID" value="ABE65117.1"/>
    <property type="molecule type" value="Genomic_DNA"/>
</dbReference>
<evidence type="ECO:0000256" key="2">
    <source>
        <dbReference type="ARBA" id="ARBA00021980"/>
    </source>
</evidence>
<dbReference type="CDD" id="cd09007">
    <property type="entry name" value="NP-I_spr0068"/>
    <property type="match status" value="1"/>
</dbReference>
<evidence type="ECO:0000313" key="6">
    <source>
        <dbReference type="Proteomes" id="UP000001953"/>
    </source>
</evidence>
<dbReference type="GO" id="GO:0006152">
    <property type="term" value="P:purine nucleoside catabolic process"/>
    <property type="evidence" value="ECO:0007669"/>
    <property type="project" value="TreeGrafter"/>
</dbReference>
<proteinExistence type="predicted"/>
<dbReference type="GO" id="GO:0004850">
    <property type="term" value="F:uridine phosphorylase activity"/>
    <property type="evidence" value="ECO:0007669"/>
    <property type="project" value="UniProtKB-EC"/>
</dbReference>
<dbReference type="Gene3D" id="3.40.50.1580">
    <property type="entry name" value="Nucleoside phosphorylase domain"/>
    <property type="match status" value="1"/>
</dbReference>
<evidence type="ECO:0000256" key="3">
    <source>
        <dbReference type="ARBA" id="ARBA00048447"/>
    </source>
</evidence>
<dbReference type="AlphaFoldDB" id="Q1QF80"/>
<protein>
    <recommendedName>
        <fullName evidence="2">Uridine phosphorylase</fullName>
        <ecNumber evidence="1">2.4.2.3</ecNumber>
    </recommendedName>
</protein>
<feature type="domain" description="Nucleoside phosphorylase" evidence="4">
    <location>
        <begin position="44"/>
        <end position="256"/>
    </location>
</feature>
<evidence type="ECO:0000313" key="5">
    <source>
        <dbReference type="EMBL" id="ABE65117.1"/>
    </source>
</evidence>
<dbReference type="KEGG" id="nha:Nham_4539"/>
<comment type="catalytic activity">
    <reaction evidence="3">
        <text>uridine + phosphate = alpha-D-ribose 1-phosphate + uracil</text>
        <dbReference type="Rhea" id="RHEA:24388"/>
        <dbReference type="ChEBI" id="CHEBI:16704"/>
        <dbReference type="ChEBI" id="CHEBI:17568"/>
        <dbReference type="ChEBI" id="CHEBI:43474"/>
        <dbReference type="ChEBI" id="CHEBI:57720"/>
        <dbReference type="EC" id="2.4.2.3"/>
    </reaction>
</comment>
<dbReference type="HOGENOM" id="CLU_068457_1_0_5"/>
<accession>Q1QF80</accession>
<keyword evidence="6" id="KW-1185">Reference proteome</keyword>
<gene>
    <name evidence="5" type="ordered locus">Nham_4539</name>
</gene>
<dbReference type="PANTHER" id="PTHR43691">
    <property type="entry name" value="URIDINE PHOSPHORYLASE"/>
    <property type="match status" value="1"/>
</dbReference>
<dbReference type="InterPro" id="IPR000845">
    <property type="entry name" value="Nucleoside_phosphorylase_d"/>
</dbReference>
<dbReference type="PANTHER" id="PTHR43691:SF11">
    <property type="entry name" value="FI09636P-RELATED"/>
    <property type="match status" value="1"/>
</dbReference>
<dbReference type="RefSeq" id="WP_011505029.1">
    <property type="nucleotide sequence ID" value="NC_007960.1"/>
</dbReference>
<dbReference type="GO" id="GO:0004731">
    <property type="term" value="F:purine-nucleoside phosphorylase activity"/>
    <property type="evidence" value="ECO:0007669"/>
    <property type="project" value="TreeGrafter"/>
</dbReference>
<dbReference type="Pfam" id="PF01048">
    <property type="entry name" value="PNP_UDP_1"/>
    <property type="match status" value="1"/>
</dbReference>
<evidence type="ECO:0000256" key="1">
    <source>
        <dbReference type="ARBA" id="ARBA00011888"/>
    </source>
</evidence>
<dbReference type="EC" id="2.4.2.3" evidence="1"/>
<dbReference type="InterPro" id="IPR035994">
    <property type="entry name" value="Nucleoside_phosphorylase_sf"/>
</dbReference>
<name>Q1QF80_NITHX</name>
<dbReference type="SUPFAM" id="SSF53167">
    <property type="entry name" value="Purine and uridine phosphorylases"/>
    <property type="match status" value="1"/>
</dbReference>
<keyword evidence="5" id="KW-0614">Plasmid</keyword>
<reference evidence="6" key="1">
    <citation type="submission" date="2006-03" db="EMBL/GenBank/DDBJ databases">
        <title>Complete sequence of plasmid 2 of Nitrobacter hamburgensis X14.</title>
        <authorList>
            <consortium name="US DOE Joint Genome Institute"/>
            <person name="Copeland A."/>
            <person name="Lucas S."/>
            <person name="Lapidus A."/>
            <person name="Barry K."/>
            <person name="Detter J.C."/>
            <person name="Glavina del Rio T."/>
            <person name="Hammon N."/>
            <person name="Israni S."/>
            <person name="Dalin E."/>
            <person name="Tice H."/>
            <person name="Pitluck S."/>
            <person name="Chain P."/>
            <person name="Malfatti S."/>
            <person name="Shin M."/>
            <person name="Vergez L."/>
            <person name="Schmutz J."/>
            <person name="Larimer F."/>
            <person name="Land M."/>
            <person name="Hauser L."/>
            <person name="Kyrpides N."/>
            <person name="Ivanova N."/>
            <person name="Ward B."/>
            <person name="Arp D."/>
            <person name="Klotz M."/>
            <person name="Stein L."/>
            <person name="O'Mullan G."/>
            <person name="Starkenburg S."/>
            <person name="Sayavedra L."/>
            <person name="Poret-Peterson A.T."/>
            <person name="Gentry M.E."/>
            <person name="Bruce D."/>
            <person name="Richardson P."/>
        </authorList>
    </citation>
    <scope>NUCLEOTIDE SEQUENCE [LARGE SCALE GENOMIC DNA]</scope>
    <source>
        <strain evidence="6">DSM 10229 / NCIMB 13809 / X14</strain>
        <plasmid evidence="6">Plasmid pNITHX2</plasmid>
    </source>
</reference>
<organism evidence="5 6">
    <name type="scientific">Nitrobacter hamburgensis (strain DSM 10229 / NCIMB 13809 / X14)</name>
    <dbReference type="NCBI Taxonomy" id="323097"/>
    <lineage>
        <taxon>Bacteria</taxon>
        <taxon>Pseudomonadati</taxon>
        <taxon>Pseudomonadota</taxon>
        <taxon>Alphaproteobacteria</taxon>
        <taxon>Hyphomicrobiales</taxon>
        <taxon>Nitrobacteraceae</taxon>
        <taxon>Nitrobacter</taxon>
    </lineage>
</organism>
<dbReference type="Proteomes" id="UP000001953">
    <property type="component" value="Plasmid 2"/>
</dbReference>
<dbReference type="OrthoDB" id="7945729at2"/>
<evidence type="ECO:0000259" key="4">
    <source>
        <dbReference type="Pfam" id="PF01048"/>
    </source>
</evidence>
<dbReference type="GO" id="GO:0005829">
    <property type="term" value="C:cytosol"/>
    <property type="evidence" value="ECO:0007669"/>
    <property type="project" value="TreeGrafter"/>
</dbReference>
<geneLocation type="plasmid" evidence="6">
    <name>pNITHX2</name>
</geneLocation>
<sequence length="268" mass="28530">MATPPILDNKNTSSPSVFLPSALLRESRRQKNLPVSQVPPVCLLDPDGDLVGKLRQTGQAKRFASWPCYHTELDTFMLAGREIGIVGRVVGAPSAVLVAEELFASGCRLLISLTSAGQIVPCGPTPYFIIIDRALRDEGTSYHYAPPSEFSEACPLLVSKAFDATSRIEPRVVVGSTWTTDAPFRETAEAIRAAKLKGILAVEMEAAALYAFAQAAGAKLLCLAHVTNTMGQGGADFDKGEADGTTDALEMLDRVVEALSHTIDTPAA</sequence>
<dbReference type="eggNOG" id="COG2820">
    <property type="taxonomic scope" value="Bacteria"/>
</dbReference>